<dbReference type="AlphaFoldDB" id="A0A5C1QDP1"/>
<dbReference type="EMBL" id="CP035807">
    <property type="protein sequence ID" value="QEN05701.1"/>
    <property type="molecule type" value="Genomic_DNA"/>
</dbReference>
<gene>
    <name evidence="1" type="ORF">EW093_13595</name>
</gene>
<evidence type="ECO:0000313" key="2">
    <source>
        <dbReference type="Proteomes" id="UP000323824"/>
    </source>
</evidence>
<reference evidence="1 2" key="2">
    <citation type="submission" date="2019-09" db="EMBL/GenBank/DDBJ databases">
        <title>Complete Genome Sequence and Methylome Analysis of free living Spirochaetas.</title>
        <authorList>
            <person name="Leshcheva N."/>
            <person name="Mikheeva N."/>
        </authorList>
    </citation>
    <scope>NUCLEOTIDE SEQUENCE [LARGE SCALE GENOMIC DNA]</scope>
    <source>
        <strain evidence="1 2">P</strain>
    </source>
</reference>
<evidence type="ECO:0000313" key="1">
    <source>
        <dbReference type="EMBL" id="QEN05701.1"/>
    </source>
</evidence>
<accession>A0A5C1QDP1</accession>
<dbReference type="Proteomes" id="UP000323824">
    <property type="component" value="Chromosome"/>
</dbReference>
<reference evidence="1 2" key="1">
    <citation type="submission" date="2019-02" db="EMBL/GenBank/DDBJ databases">
        <authorList>
            <person name="Fomenkov A."/>
            <person name="Dubinina G."/>
            <person name="Grabovich M."/>
            <person name="Vincze T."/>
            <person name="Roberts R.J."/>
        </authorList>
    </citation>
    <scope>NUCLEOTIDE SEQUENCE [LARGE SCALE GENOMIC DNA]</scope>
    <source>
        <strain evidence="1 2">P</strain>
    </source>
</reference>
<dbReference type="RefSeq" id="WP_149568935.1">
    <property type="nucleotide sequence ID" value="NZ_CP035807.1"/>
</dbReference>
<organism evidence="1 2">
    <name type="scientific">Thiospirochaeta perfilievii</name>
    <dbReference type="NCBI Taxonomy" id="252967"/>
    <lineage>
        <taxon>Bacteria</taxon>
        <taxon>Pseudomonadati</taxon>
        <taxon>Spirochaetota</taxon>
        <taxon>Spirochaetia</taxon>
        <taxon>Spirochaetales</taxon>
        <taxon>Spirochaetaceae</taxon>
        <taxon>Thiospirochaeta</taxon>
    </lineage>
</organism>
<proteinExistence type="predicted"/>
<keyword evidence="2" id="KW-1185">Reference proteome</keyword>
<protein>
    <recommendedName>
        <fullName evidence="3">Zinc ribbon domain-containing protein</fullName>
    </recommendedName>
</protein>
<sequence>MRDIEKCVICNNEITNTMVLCPNCGNVINRADYSENRVKYNYTLDKNIESLEKIDMALCHLEEELDAFLCKKR</sequence>
<dbReference type="KEGG" id="sper:EW093_13595"/>
<evidence type="ECO:0008006" key="3">
    <source>
        <dbReference type="Google" id="ProtNLM"/>
    </source>
</evidence>
<name>A0A5C1QDP1_9SPIO</name>